<accession>A0ACA9R0H2</accession>
<organism evidence="1 2">
    <name type="scientific">Cetraspora pellucida</name>
    <dbReference type="NCBI Taxonomy" id="1433469"/>
    <lineage>
        <taxon>Eukaryota</taxon>
        <taxon>Fungi</taxon>
        <taxon>Fungi incertae sedis</taxon>
        <taxon>Mucoromycota</taxon>
        <taxon>Glomeromycotina</taxon>
        <taxon>Glomeromycetes</taxon>
        <taxon>Diversisporales</taxon>
        <taxon>Gigasporaceae</taxon>
        <taxon>Cetraspora</taxon>
    </lineage>
</organism>
<reference evidence="1" key="1">
    <citation type="submission" date="2021-06" db="EMBL/GenBank/DDBJ databases">
        <authorList>
            <person name="Kallberg Y."/>
            <person name="Tangrot J."/>
            <person name="Rosling A."/>
        </authorList>
    </citation>
    <scope>NUCLEOTIDE SEQUENCE</scope>
    <source>
        <strain evidence="1">28 12/20/2015</strain>
    </source>
</reference>
<evidence type="ECO:0000313" key="1">
    <source>
        <dbReference type="EMBL" id="CAG8771309.1"/>
    </source>
</evidence>
<feature type="non-terminal residue" evidence="1">
    <location>
        <position position="1"/>
    </location>
</feature>
<proteinExistence type="predicted"/>
<gene>
    <name evidence="1" type="ORF">SPELUC_LOCUS15796</name>
</gene>
<name>A0ACA9R0H2_9GLOM</name>
<sequence>LFACSQSTPIRRAVNDSAIATLSKLDGNITFKQVDEQNIEVVGKFNKGILYNEPDNYFIMIDSAKASFTQLGITISVPGASYTATGPGDVTIIFGLELSVLYKDDTLDSATITKN</sequence>
<dbReference type="Proteomes" id="UP000789366">
    <property type="component" value="Unassembled WGS sequence"/>
</dbReference>
<dbReference type="EMBL" id="CAJVPW010054224">
    <property type="protein sequence ID" value="CAG8771309.1"/>
    <property type="molecule type" value="Genomic_DNA"/>
</dbReference>
<comment type="caution">
    <text evidence="1">The sequence shown here is derived from an EMBL/GenBank/DDBJ whole genome shotgun (WGS) entry which is preliminary data.</text>
</comment>
<keyword evidence="2" id="KW-1185">Reference proteome</keyword>
<evidence type="ECO:0000313" key="2">
    <source>
        <dbReference type="Proteomes" id="UP000789366"/>
    </source>
</evidence>
<protein>
    <submittedName>
        <fullName evidence="1">1250_t:CDS:1</fullName>
    </submittedName>
</protein>